<evidence type="ECO:0000313" key="1">
    <source>
        <dbReference type="EMBL" id="EGV96486.1"/>
    </source>
</evidence>
<gene>
    <name evidence="1" type="ORF">I79_003905</name>
</gene>
<protein>
    <submittedName>
        <fullName evidence="1">Uncharacterized protein</fullName>
    </submittedName>
</protein>
<dbReference type="Proteomes" id="UP000001075">
    <property type="component" value="Unassembled WGS sequence"/>
</dbReference>
<evidence type="ECO:0000313" key="2">
    <source>
        <dbReference type="Proteomes" id="UP000001075"/>
    </source>
</evidence>
<reference evidence="2" key="1">
    <citation type="journal article" date="2011" name="Nat. Biotechnol.">
        <title>The genomic sequence of the Chinese hamster ovary (CHO)-K1 cell line.</title>
        <authorList>
            <person name="Xu X."/>
            <person name="Nagarajan H."/>
            <person name="Lewis N.E."/>
            <person name="Pan S."/>
            <person name="Cai Z."/>
            <person name="Liu X."/>
            <person name="Chen W."/>
            <person name="Xie M."/>
            <person name="Wang W."/>
            <person name="Hammond S."/>
            <person name="Andersen M.R."/>
            <person name="Neff N."/>
            <person name="Passarelli B."/>
            <person name="Koh W."/>
            <person name="Fan H.C."/>
            <person name="Wang J."/>
            <person name="Gui Y."/>
            <person name="Lee K.H."/>
            <person name="Betenbaugh M.J."/>
            <person name="Quake S.R."/>
            <person name="Famili I."/>
            <person name="Palsson B.O."/>
            <person name="Wang J."/>
        </authorList>
    </citation>
    <scope>NUCLEOTIDE SEQUENCE [LARGE SCALE GENOMIC DNA]</scope>
    <source>
        <strain evidence="2">CHO K1 cell line</strain>
    </source>
</reference>
<organism evidence="1 2">
    <name type="scientific">Cricetulus griseus</name>
    <name type="common">Chinese hamster</name>
    <name type="synonym">Cricetulus barabensis griseus</name>
    <dbReference type="NCBI Taxonomy" id="10029"/>
    <lineage>
        <taxon>Eukaryota</taxon>
        <taxon>Metazoa</taxon>
        <taxon>Chordata</taxon>
        <taxon>Craniata</taxon>
        <taxon>Vertebrata</taxon>
        <taxon>Euteleostomi</taxon>
        <taxon>Mammalia</taxon>
        <taxon>Eutheria</taxon>
        <taxon>Euarchontoglires</taxon>
        <taxon>Glires</taxon>
        <taxon>Rodentia</taxon>
        <taxon>Myomorpha</taxon>
        <taxon>Muroidea</taxon>
        <taxon>Cricetidae</taxon>
        <taxon>Cricetinae</taxon>
        <taxon>Cricetulus</taxon>
    </lineage>
</organism>
<proteinExistence type="predicted"/>
<dbReference type="InParanoid" id="G3H182"/>
<name>G3H182_CRIGR</name>
<accession>G3H182</accession>
<sequence length="78" mass="8657">MLKLFWMHKQMHDWAQHSVVHCAVASDAVNPLEKKGFLWGAKGVTQWPVAVASASDNKSSSGKRGSELTLSFLRCRCV</sequence>
<dbReference type="EMBL" id="JH000102">
    <property type="protein sequence ID" value="EGV96486.1"/>
    <property type="molecule type" value="Genomic_DNA"/>
</dbReference>
<dbReference type="AlphaFoldDB" id="G3H182"/>